<dbReference type="AlphaFoldDB" id="A0A9X0B7M8"/>
<dbReference type="InterPro" id="IPR036188">
    <property type="entry name" value="FAD/NAD-bd_sf"/>
</dbReference>
<dbReference type="OrthoDB" id="10016252at2759"/>
<dbReference type="GO" id="GO:0019622">
    <property type="term" value="P:3-(3-hydroxy)phenylpropionate catabolic process"/>
    <property type="evidence" value="ECO:0007669"/>
    <property type="project" value="TreeGrafter"/>
</dbReference>
<accession>A0A9X0B7M8</accession>
<gene>
    <name evidence="5" type="ORF">N7509_006649</name>
</gene>
<keyword evidence="3" id="KW-0560">Oxidoreductase</keyword>
<feature type="domain" description="FAD-binding" evidence="4">
    <location>
        <begin position="13"/>
        <end position="380"/>
    </location>
</feature>
<keyword evidence="2" id="KW-0274">FAD</keyword>
<dbReference type="GO" id="GO:0008688">
    <property type="term" value="F:3-(3-hydroxyphenyl)propionate hydroxylase activity"/>
    <property type="evidence" value="ECO:0007669"/>
    <property type="project" value="TreeGrafter"/>
</dbReference>
<dbReference type="InterPro" id="IPR002938">
    <property type="entry name" value="FAD-bd"/>
</dbReference>
<dbReference type="RefSeq" id="XP_056486837.1">
    <property type="nucleotide sequence ID" value="XM_056631286.1"/>
</dbReference>
<evidence type="ECO:0000313" key="6">
    <source>
        <dbReference type="Proteomes" id="UP001147747"/>
    </source>
</evidence>
<keyword evidence="6" id="KW-1185">Reference proteome</keyword>
<evidence type="ECO:0000313" key="5">
    <source>
        <dbReference type="EMBL" id="KAJ5391159.1"/>
    </source>
</evidence>
<dbReference type="Gene3D" id="3.50.50.60">
    <property type="entry name" value="FAD/NAD(P)-binding domain"/>
    <property type="match status" value="2"/>
</dbReference>
<dbReference type="SUPFAM" id="SSF51905">
    <property type="entry name" value="FAD/NAD(P)-binding domain"/>
    <property type="match status" value="1"/>
</dbReference>
<evidence type="ECO:0000256" key="3">
    <source>
        <dbReference type="ARBA" id="ARBA00023002"/>
    </source>
</evidence>
<sequence length="624" mass="70398">MESQANQADWETTDVLICGCGPTGAMLSGYLGKLGINNILLEKEAAITTDPRGIALDDDGIRLLQGLGLYEHVFTEIGSYIAKAKFISGTHQNLHAKHFLHFDMASSEGQTGHVGILAHKQPILEKHLRSTIEEADSCELRSSCTLTSISEDENWVYATYDDPLGRERRIRAKFLAAADGKTGFTRKMYLEPKGIRLEWAEQTKYEETWVALNWKLHLPTKETHPSFPLWNLGYTPEQVYDLFFPVDFRFLCNPDRPAVCGRFGLSEDRLWRFEFVIAADEDGVEMASEKKVRDVVYPYLTHSGSRYGLKQDVSYPEDCIEVLRSRPFRFSARSCNKWSLNRVILCGDAAHVFPPFGGQGITSGFRDAISLAWRLAIACKPGSNLDYEHLLTGWYLERKQQLDASLASTVRNGDMVNGKNWSHIFFAIGVFGFCNWFQIGSTGLNVGPEEPDLPGTRIRPRCPFYRNLVVTYCMSLRDGSEVQFTDDVIFFGKKGIFQIVVLLNTLDEVESAIQDMEEVKAAEDLISPAEATFFVPRVACESAPAGRLDAVVARPLFRTASSDEFAHSTLCNSRPEPRGYSESLIWDTIEVKRYVVLRLDRFVFATCNSKTELERVLRQLSTLF</sequence>
<name>A0A9X0B7M8_9EURO</name>
<dbReference type="GeneID" id="81370266"/>
<dbReference type="Pfam" id="PF01494">
    <property type="entry name" value="FAD_binding_3"/>
    <property type="match status" value="1"/>
</dbReference>
<dbReference type="PANTHER" id="PTHR43476">
    <property type="entry name" value="3-(3-HYDROXY-PHENYL)PROPIONATE/3-HYDROXYCINNAMIC ACID HYDROXYLASE"/>
    <property type="match status" value="1"/>
</dbReference>
<comment type="caution">
    <text evidence="5">The sequence shown here is derived from an EMBL/GenBank/DDBJ whole genome shotgun (WGS) entry which is preliminary data.</text>
</comment>
<dbReference type="PANTHER" id="PTHR43476:SF3">
    <property type="entry name" value="FAD-BINDING MONOOXYGENASE"/>
    <property type="match status" value="1"/>
</dbReference>
<dbReference type="Proteomes" id="UP001147747">
    <property type="component" value="Unassembled WGS sequence"/>
</dbReference>
<proteinExistence type="predicted"/>
<protein>
    <submittedName>
        <fullName evidence="5">Monooxygenase</fullName>
    </submittedName>
</protein>
<dbReference type="InterPro" id="IPR050631">
    <property type="entry name" value="PheA/TfdB_FAD_monoxygenase"/>
</dbReference>
<dbReference type="EMBL" id="JAPZBU010000008">
    <property type="protein sequence ID" value="KAJ5391159.1"/>
    <property type="molecule type" value="Genomic_DNA"/>
</dbReference>
<keyword evidence="1" id="KW-0285">Flavoprotein</keyword>
<reference evidence="5" key="2">
    <citation type="journal article" date="2023" name="IMA Fungus">
        <title>Comparative genomic study of the Penicillium genus elucidates a diverse pangenome and 15 lateral gene transfer events.</title>
        <authorList>
            <person name="Petersen C."/>
            <person name="Sorensen T."/>
            <person name="Nielsen M.R."/>
            <person name="Sondergaard T.E."/>
            <person name="Sorensen J.L."/>
            <person name="Fitzpatrick D.A."/>
            <person name="Frisvad J.C."/>
            <person name="Nielsen K.L."/>
        </authorList>
    </citation>
    <scope>NUCLEOTIDE SEQUENCE</scope>
    <source>
        <strain evidence="5">IBT 29677</strain>
    </source>
</reference>
<organism evidence="5 6">
    <name type="scientific">Penicillium cosmopolitanum</name>
    <dbReference type="NCBI Taxonomy" id="1131564"/>
    <lineage>
        <taxon>Eukaryota</taxon>
        <taxon>Fungi</taxon>
        <taxon>Dikarya</taxon>
        <taxon>Ascomycota</taxon>
        <taxon>Pezizomycotina</taxon>
        <taxon>Eurotiomycetes</taxon>
        <taxon>Eurotiomycetidae</taxon>
        <taxon>Eurotiales</taxon>
        <taxon>Aspergillaceae</taxon>
        <taxon>Penicillium</taxon>
    </lineage>
</organism>
<dbReference type="PRINTS" id="PR00420">
    <property type="entry name" value="RNGMNOXGNASE"/>
</dbReference>
<evidence type="ECO:0000259" key="4">
    <source>
        <dbReference type="Pfam" id="PF01494"/>
    </source>
</evidence>
<evidence type="ECO:0000256" key="1">
    <source>
        <dbReference type="ARBA" id="ARBA00022630"/>
    </source>
</evidence>
<keyword evidence="5" id="KW-0503">Monooxygenase</keyword>
<reference evidence="5" key="1">
    <citation type="submission" date="2022-12" db="EMBL/GenBank/DDBJ databases">
        <authorList>
            <person name="Petersen C."/>
        </authorList>
    </citation>
    <scope>NUCLEOTIDE SEQUENCE</scope>
    <source>
        <strain evidence="5">IBT 29677</strain>
    </source>
</reference>
<evidence type="ECO:0000256" key="2">
    <source>
        <dbReference type="ARBA" id="ARBA00022827"/>
    </source>
</evidence>
<dbReference type="GO" id="GO:0071949">
    <property type="term" value="F:FAD binding"/>
    <property type="evidence" value="ECO:0007669"/>
    <property type="project" value="InterPro"/>
</dbReference>